<dbReference type="EMBL" id="JANARS010000005">
    <property type="protein sequence ID" value="MCP3422471.1"/>
    <property type="molecule type" value="Genomic_DNA"/>
</dbReference>
<organism evidence="1 2">
    <name type="scientific">Nocardioides pinisoli</name>
    <dbReference type="NCBI Taxonomy" id="2950279"/>
    <lineage>
        <taxon>Bacteria</taxon>
        <taxon>Bacillati</taxon>
        <taxon>Actinomycetota</taxon>
        <taxon>Actinomycetes</taxon>
        <taxon>Propionibacteriales</taxon>
        <taxon>Nocardioidaceae</taxon>
        <taxon>Nocardioides</taxon>
    </lineage>
</organism>
<reference evidence="1 2" key="1">
    <citation type="submission" date="2022-06" db="EMBL/GenBank/DDBJ databases">
        <authorList>
            <person name="So Y."/>
        </authorList>
    </citation>
    <scope>NUCLEOTIDE SEQUENCE [LARGE SCALE GENOMIC DNA]</scope>
    <source>
        <strain evidence="1 2">STR3</strain>
    </source>
</reference>
<gene>
    <name evidence="1" type="ORF">NCI01_11750</name>
</gene>
<evidence type="ECO:0000313" key="1">
    <source>
        <dbReference type="EMBL" id="MCP3422471.1"/>
    </source>
</evidence>
<evidence type="ECO:0000313" key="2">
    <source>
        <dbReference type="Proteomes" id="UP001204524"/>
    </source>
</evidence>
<dbReference type="Proteomes" id="UP001204524">
    <property type="component" value="Unassembled WGS sequence"/>
</dbReference>
<evidence type="ECO:0008006" key="3">
    <source>
        <dbReference type="Google" id="ProtNLM"/>
    </source>
</evidence>
<sequence length="172" mass="19078">MEPWGAALFGEPCRQCGFRWSITPPEAVSWVRGFGGRARETTCSLTGEEQVDGWSVAAYVAHVGDNLRQWSERVQAARLAGRPEVAGYDPDALADARGYASIPLEVALWSASSAAERWADVIEAALHEGVELRHATRGVQRAEDVARNNCHDAYHHIWDIRRIVEASTPRER</sequence>
<name>A0ABT1KYX8_9ACTN</name>
<dbReference type="RefSeq" id="WP_254181678.1">
    <property type="nucleotide sequence ID" value="NZ_JANARS010000005.1"/>
</dbReference>
<comment type="caution">
    <text evidence="1">The sequence shown here is derived from an EMBL/GenBank/DDBJ whole genome shotgun (WGS) entry which is preliminary data.</text>
</comment>
<dbReference type="InterPro" id="IPR034660">
    <property type="entry name" value="DinB/YfiT-like"/>
</dbReference>
<dbReference type="Gene3D" id="1.20.120.450">
    <property type="entry name" value="dinb family like domain"/>
    <property type="match status" value="1"/>
</dbReference>
<proteinExistence type="predicted"/>
<protein>
    <recommendedName>
        <fullName evidence="3">DinB family protein</fullName>
    </recommendedName>
</protein>
<keyword evidence="2" id="KW-1185">Reference proteome</keyword>
<accession>A0ABT1KYX8</accession>
<dbReference type="SUPFAM" id="SSF109854">
    <property type="entry name" value="DinB/YfiT-like putative metalloenzymes"/>
    <property type="match status" value="1"/>
</dbReference>